<dbReference type="Proteomes" id="UP000187203">
    <property type="component" value="Unassembled WGS sequence"/>
</dbReference>
<accession>A0A1R3IAH0</accession>
<proteinExistence type="predicted"/>
<dbReference type="Pfam" id="PF03107">
    <property type="entry name" value="C1_2"/>
    <property type="match status" value="1"/>
</dbReference>
<keyword evidence="4" id="KW-1185">Reference proteome</keyword>
<evidence type="ECO:0000259" key="2">
    <source>
        <dbReference type="Pfam" id="PF03107"/>
    </source>
</evidence>
<dbReference type="PANTHER" id="PTHR32410">
    <property type="entry name" value="CYSTEINE/HISTIDINE-RICH C1 DOMAIN FAMILY PROTEIN"/>
    <property type="match status" value="1"/>
</dbReference>
<evidence type="ECO:0000313" key="4">
    <source>
        <dbReference type="Proteomes" id="UP000187203"/>
    </source>
</evidence>
<protein>
    <submittedName>
        <fullName evidence="3">C1-like protein</fullName>
    </submittedName>
</protein>
<dbReference type="PANTHER" id="PTHR32410:SF169">
    <property type="entry name" value="C1 DOMAIN FAMILY PROTEIN, PUTATIVE-RELATED"/>
    <property type="match status" value="1"/>
</dbReference>
<dbReference type="InterPro" id="IPR046349">
    <property type="entry name" value="C1-like_sf"/>
</dbReference>
<name>A0A1R3IAH0_9ROSI</name>
<dbReference type="STRING" id="93759.A0A1R3IAH0"/>
<reference evidence="4" key="1">
    <citation type="submission" date="2013-09" db="EMBL/GenBank/DDBJ databases">
        <title>Corchorus olitorius genome sequencing.</title>
        <authorList>
            <person name="Alam M."/>
            <person name="Haque M.S."/>
            <person name="Islam M.S."/>
            <person name="Emdad E.M."/>
            <person name="Islam M.M."/>
            <person name="Ahmed B."/>
            <person name="Halim A."/>
            <person name="Hossen Q.M.M."/>
            <person name="Hossain M.Z."/>
            <person name="Ahmed R."/>
            <person name="Khan M.M."/>
            <person name="Islam R."/>
            <person name="Rashid M.M."/>
            <person name="Khan S.A."/>
            <person name="Rahman M.S."/>
            <person name="Alam M."/>
            <person name="Yahiya A.S."/>
            <person name="Khan M.S."/>
            <person name="Azam M.S."/>
            <person name="Haque T."/>
            <person name="Lashkar M.Z.H."/>
            <person name="Akhand A.I."/>
            <person name="Morshed G."/>
            <person name="Roy S."/>
            <person name="Uddin K.S."/>
            <person name="Rabeya T."/>
            <person name="Hossain A.S."/>
            <person name="Chowdhury A."/>
            <person name="Snigdha A.R."/>
            <person name="Mortoza M.S."/>
            <person name="Matin S.A."/>
            <person name="Hoque S.M.E."/>
            <person name="Islam M.K."/>
            <person name="Roy D.K."/>
            <person name="Haider R."/>
            <person name="Moosa M.M."/>
            <person name="Elias S.M."/>
            <person name="Hasan A.M."/>
            <person name="Jahan S."/>
            <person name="Shafiuddin M."/>
            <person name="Mahmood N."/>
            <person name="Shommy N.S."/>
        </authorList>
    </citation>
    <scope>NUCLEOTIDE SEQUENCE [LARGE SCALE GENOMIC DNA]</scope>
    <source>
        <strain evidence="4">cv. O-4</strain>
    </source>
</reference>
<evidence type="ECO:0000313" key="3">
    <source>
        <dbReference type="EMBL" id="OMO79577.1"/>
    </source>
</evidence>
<evidence type="ECO:0000256" key="1">
    <source>
        <dbReference type="ARBA" id="ARBA00022737"/>
    </source>
</evidence>
<dbReference type="SUPFAM" id="SSF57889">
    <property type="entry name" value="Cysteine-rich domain"/>
    <property type="match status" value="3"/>
</dbReference>
<organism evidence="3 4">
    <name type="scientific">Corchorus olitorius</name>
    <dbReference type="NCBI Taxonomy" id="93759"/>
    <lineage>
        <taxon>Eukaryota</taxon>
        <taxon>Viridiplantae</taxon>
        <taxon>Streptophyta</taxon>
        <taxon>Embryophyta</taxon>
        <taxon>Tracheophyta</taxon>
        <taxon>Spermatophyta</taxon>
        <taxon>Magnoliopsida</taxon>
        <taxon>eudicotyledons</taxon>
        <taxon>Gunneridae</taxon>
        <taxon>Pentapetalae</taxon>
        <taxon>rosids</taxon>
        <taxon>malvids</taxon>
        <taxon>Malvales</taxon>
        <taxon>Malvaceae</taxon>
        <taxon>Grewioideae</taxon>
        <taxon>Apeibeae</taxon>
        <taxon>Corchorus</taxon>
    </lineage>
</organism>
<dbReference type="InterPro" id="IPR004146">
    <property type="entry name" value="DC1"/>
</dbReference>
<sequence>MNGGREATEIKHFKHVHNLMLGSVEIVEYYDKCRDGCVLPISPPYFCGLECNFFLHKGCAELPKKKQVWLHKCQEELLTLSDYVLRCEICQYLCNGFGYKCNKCDGYVCLRCVSSLNQRPVNCSGHPHPLLFYLEYKGLCHGCREKTVSWAYYCKGCNFALEFKCMTLPTRAQHKCDEKHLLALTYNDDNDYSTTHYCDIWQTKDPSHWFYRCPTCDTSAHVDCVLGSFPFIKPGSIFKKEDEDYPHPPTIVKKMYYYSRCVECLKPCRNLALECSEPRCNYITILPTVGVT</sequence>
<dbReference type="AlphaFoldDB" id="A0A1R3IAH0"/>
<dbReference type="InterPro" id="IPR053192">
    <property type="entry name" value="Vacuole_Formation_Reg"/>
</dbReference>
<dbReference type="EMBL" id="AWUE01018525">
    <property type="protein sequence ID" value="OMO79577.1"/>
    <property type="molecule type" value="Genomic_DNA"/>
</dbReference>
<keyword evidence="1" id="KW-0677">Repeat</keyword>
<dbReference type="OrthoDB" id="989820at2759"/>
<feature type="domain" description="DC1" evidence="2">
    <location>
        <begin position="125"/>
        <end position="166"/>
    </location>
</feature>
<comment type="caution">
    <text evidence="3">The sequence shown here is derived from an EMBL/GenBank/DDBJ whole genome shotgun (WGS) entry which is preliminary data.</text>
</comment>
<gene>
    <name evidence="3" type="ORF">COLO4_24392</name>
</gene>